<protein>
    <submittedName>
        <fullName evidence="2">Glycosyltransferase</fullName>
    </submittedName>
</protein>
<dbReference type="Proteomes" id="UP000326903">
    <property type="component" value="Unassembled WGS sequence"/>
</dbReference>
<evidence type="ECO:0000259" key="1">
    <source>
        <dbReference type="Pfam" id="PF00534"/>
    </source>
</evidence>
<evidence type="ECO:0000313" key="2">
    <source>
        <dbReference type="EMBL" id="KAA9038771.1"/>
    </source>
</evidence>
<name>A0A5J5IH63_9BACT</name>
<dbReference type="Pfam" id="PF00534">
    <property type="entry name" value="Glycos_transf_1"/>
    <property type="match status" value="1"/>
</dbReference>
<keyword evidence="2" id="KW-0808">Transferase</keyword>
<gene>
    <name evidence="2" type="ORF">FW778_13675</name>
</gene>
<reference evidence="2 3" key="1">
    <citation type="submission" date="2019-09" db="EMBL/GenBank/DDBJ databases">
        <title>Draft genome sequence of Ginsengibacter sp. BR5-29.</title>
        <authorList>
            <person name="Im W.-T."/>
        </authorList>
    </citation>
    <scope>NUCLEOTIDE SEQUENCE [LARGE SCALE GENOMIC DNA]</scope>
    <source>
        <strain evidence="2 3">BR5-29</strain>
    </source>
</reference>
<dbReference type="Gene3D" id="3.40.50.2000">
    <property type="entry name" value="Glycogen Phosphorylase B"/>
    <property type="match status" value="2"/>
</dbReference>
<accession>A0A5J5IH63</accession>
<keyword evidence="3" id="KW-1185">Reference proteome</keyword>
<organism evidence="2 3">
    <name type="scientific">Ginsengibacter hankyongi</name>
    <dbReference type="NCBI Taxonomy" id="2607284"/>
    <lineage>
        <taxon>Bacteria</taxon>
        <taxon>Pseudomonadati</taxon>
        <taxon>Bacteroidota</taxon>
        <taxon>Chitinophagia</taxon>
        <taxon>Chitinophagales</taxon>
        <taxon>Chitinophagaceae</taxon>
        <taxon>Ginsengibacter</taxon>
    </lineage>
</organism>
<proteinExistence type="predicted"/>
<comment type="caution">
    <text evidence="2">The sequence shown here is derived from an EMBL/GenBank/DDBJ whole genome shotgun (WGS) entry which is preliminary data.</text>
</comment>
<feature type="domain" description="Glycosyl transferase family 1" evidence="1">
    <location>
        <begin position="161"/>
        <end position="320"/>
    </location>
</feature>
<sequence length="349" mass="40866">MIRICNSLVNSGFNVKIIGVEFGNSSDLQLKKYTQKRIRLFFKKGFGFYLEYNVKLFFYLLFQKTDAFCCIDLDTMLPVYFAAFILKKIKVYDAHEYFSQQKEIITRPGIYKIWHFVERTFVPKFLNGYTVSEGIAKEFHKNYKVNYEVIRNVPVLKPLETINQKEKIILYQGSVNEGRGFEFLIPAMKSVNAKLFVYGDGNFSDAARSLVTKHHLGDKILFAGKFLPDELNTMTPNAYIGINLVEQIGLNQFLSLANKFFNYIHYAVPQLTMNFPEYKKINEEFEVALLINSLSPIAIENSLNLLLNDDQLYRRLQQNCIKAREVYHWQREEKKLISFYENINSTIKR</sequence>
<dbReference type="EMBL" id="VYQF01000003">
    <property type="protein sequence ID" value="KAA9038771.1"/>
    <property type="molecule type" value="Genomic_DNA"/>
</dbReference>
<evidence type="ECO:0000313" key="3">
    <source>
        <dbReference type="Proteomes" id="UP000326903"/>
    </source>
</evidence>
<dbReference type="GO" id="GO:0016757">
    <property type="term" value="F:glycosyltransferase activity"/>
    <property type="evidence" value="ECO:0007669"/>
    <property type="project" value="InterPro"/>
</dbReference>
<dbReference type="InterPro" id="IPR001296">
    <property type="entry name" value="Glyco_trans_1"/>
</dbReference>
<dbReference type="AlphaFoldDB" id="A0A5J5IH63"/>
<dbReference type="SUPFAM" id="SSF53756">
    <property type="entry name" value="UDP-Glycosyltransferase/glycogen phosphorylase"/>
    <property type="match status" value="1"/>
</dbReference>